<protein>
    <submittedName>
        <fullName evidence="2">Quinol monooxygenase YgiN</fullName>
    </submittedName>
</protein>
<sequence length="142" mass="15067">MQQVSQTIGHDAAKLGGGFHTPSTLPVAGVGAHAELRAARLRPSWREDAVHRLTRILLRPECWLRLLQAVPILVAATRGTKGCVAFDVYVSATRTGEVTMIGCWSSAAAAAIHDGAEHTIAFMRLAAECAEAPPDVTTLTEA</sequence>
<dbReference type="EMBL" id="QKYU01000036">
    <property type="protein sequence ID" value="PZW38671.1"/>
    <property type="molecule type" value="Genomic_DNA"/>
</dbReference>
<dbReference type="Pfam" id="PF03992">
    <property type="entry name" value="ABM"/>
    <property type="match status" value="1"/>
</dbReference>
<accession>A0A2W7HVA2</accession>
<evidence type="ECO:0000313" key="3">
    <source>
        <dbReference type="Proteomes" id="UP000249688"/>
    </source>
</evidence>
<dbReference type="InterPro" id="IPR007138">
    <property type="entry name" value="ABM_dom"/>
</dbReference>
<dbReference type="AlphaFoldDB" id="A0A2W7HVA2"/>
<feature type="domain" description="ABM" evidence="1">
    <location>
        <begin position="54"/>
        <end position="124"/>
    </location>
</feature>
<organism evidence="2 3">
    <name type="scientific">Humitalea rosea</name>
    <dbReference type="NCBI Taxonomy" id="990373"/>
    <lineage>
        <taxon>Bacteria</taxon>
        <taxon>Pseudomonadati</taxon>
        <taxon>Pseudomonadota</taxon>
        <taxon>Alphaproteobacteria</taxon>
        <taxon>Acetobacterales</taxon>
        <taxon>Roseomonadaceae</taxon>
        <taxon>Humitalea</taxon>
    </lineage>
</organism>
<proteinExistence type="predicted"/>
<gene>
    <name evidence="2" type="ORF">C8P66_13625</name>
</gene>
<reference evidence="2 3" key="1">
    <citation type="submission" date="2018-06" db="EMBL/GenBank/DDBJ databases">
        <title>Genomic Encyclopedia of Archaeal and Bacterial Type Strains, Phase II (KMG-II): from individual species to whole genera.</title>
        <authorList>
            <person name="Goeker M."/>
        </authorList>
    </citation>
    <scope>NUCLEOTIDE SEQUENCE [LARGE SCALE GENOMIC DNA]</scope>
    <source>
        <strain evidence="2 3">DSM 24525</strain>
    </source>
</reference>
<dbReference type="Proteomes" id="UP000249688">
    <property type="component" value="Unassembled WGS sequence"/>
</dbReference>
<evidence type="ECO:0000313" key="2">
    <source>
        <dbReference type="EMBL" id="PZW38671.1"/>
    </source>
</evidence>
<keyword evidence="3" id="KW-1185">Reference proteome</keyword>
<dbReference type="RefSeq" id="WP_342768032.1">
    <property type="nucleotide sequence ID" value="NZ_QKYU01000036.1"/>
</dbReference>
<dbReference type="GO" id="GO:0004497">
    <property type="term" value="F:monooxygenase activity"/>
    <property type="evidence" value="ECO:0007669"/>
    <property type="project" value="UniProtKB-KW"/>
</dbReference>
<keyword evidence="2" id="KW-0560">Oxidoreductase</keyword>
<evidence type="ECO:0000259" key="1">
    <source>
        <dbReference type="Pfam" id="PF03992"/>
    </source>
</evidence>
<dbReference type="SUPFAM" id="SSF54909">
    <property type="entry name" value="Dimeric alpha+beta barrel"/>
    <property type="match status" value="1"/>
</dbReference>
<keyword evidence="2" id="KW-0503">Monooxygenase</keyword>
<comment type="caution">
    <text evidence="2">The sequence shown here is derived from an EMBL/GenBank/DDBJ whole genome shotgun (WGS) entry which is preliminary data.</text>
</comment>
<name>A0A2W7HVA2_9PROT</name>
<dbReference type="Gene3D" id="3.30.70.100">
    <property type="match status" value="1"/>
</dbReference>
<dbReference type="InterPro" id="IPR011008">
    <property type="entry name" value="Dimeric_a/b-barrel"/>
</dbReference>